<dbReference type="AlphaFoldDB" id="A0A6A5X0A2"/>
<organism evidence="4 5">
    <name type="scientific">Amniculicola lignicola CBS 123094</name>
    <dbReference type="NCBI Taxonomy" id="1392246"/>
    <lineage>
        <taxon>Eukaryota</taxon>
        <taxon>Fungi</taxon>
        <taxon>Dikarya</taxon>
        <taxon>Ascomycota</taxon>
        <taxon>Pezizomycotina</taxon>
        <taxon>Dothideomycetes</taxon>
        <taxon>Pleosporomycetidae</taxon>
        <taxon>Pleosporales</taxon>
        <taxon>Amniculicolaceae</taxon>
        <taxon>Amniculicola</taxon>
    </lineage>
</organism>
<dbReference type="Proteomes" id="UP000799779">
    <property type="component" value="Unassembled WGS sequence"/>
</dbReference>
<evidence type="ECO:0000256" key="2">
    <source>
        <dbReference type="ARBA" id="ARBA00022857"/>
    </source>
</evidence>
<dbReference type="EMBL" id="ML977566">
    <property type="protein sequence ID" value="KAF2004775.1"/>
    <property type="molecule type" value="Genomic_DNA"/>
</dbReference>
<dbReference type="Gene3D" id="3.40.50.720">
    <property type="entry name" value="NAD(P)-binding Rossmann-like Domain"/>
    <property type="match status" value="1"/>
</dbReference>
<dbReference type="GO" id="GO:0005634">
    <property type="term" value="C:nucleus"/>
    <property type="evidence" value="ECO:0007669"/>
    <property type="project" value="TreeGrafter"/>
</dbReference>
<dbReference type="InterPro" id="IPR008030">
    <property type="entry name" value="NmrA-like"/>
</dbReference>
<name>A0A6A5X0A2_9PLEO</name>
<protein>
    <submittedName>
        <fullName evidence="4">NAD(P)-binding protein</fullName>
    </submittedName>
</protein>
<keyword evidence="5" id="KW-1185">Reference proteome</keyword>
<proteinExistence type="inferred from homology"/>
<dbReference type="PANTHER" id="PTHR42748">
    <property type="entry name" value="NITROGEN METABOLITE REPRESSION PROTEIN NMRA FAMILY MEMBER"/>
    <property type="match status" value="1"/>
</dbReference>
<dbReference type="PANTHER" id="PTHR42748:SF7">
    <property type="entry name" value="NMRA LIKE REDOX SENSOR 1-RELATED"/>
    <property type="match status" value="1"/>
</dbReference>
<sequence length="300" mass="33438">MSKAILVVGATGKQGGAVVNALLKANTNIQILAVTRDAKSTSAQKLQQKSSKIKLVTGDMKNVPGIFKTAKEATQLPIWGTFSVQVLFGPEEERQGKSMIDEAVKNDVKHFVYTSVDRGGDRSDEDPTIVPHFITKHNIEKHLYQKSQESGMTYTVLRPVAFMDNLTPNFFGKVFTTAWQSSLGKTKKLQLVATSDIGFFAAEAFLKPEEWKGRKISLAGDELTFDQAKSIFEKKTGKTLPTTFTFLTRIILYMVKEFGLMYKWFGDVGYEADIQAVKTINPRVKDFGTWLETESAWKSG</sequence>
<evidence type="ECO:0000313" key="4">
    <source>
        <dbReference type="EMBL" id="KAF2004775.1"/>
    </source>
</evidence>
<dbReference type="OrthoDB" id="9997102at2759"/>
<keyword evidence="2" id="KW-0521">NADP</keyword>
<evidence type="ECO:0000313" key="5">
    <source>
        <dbReference type="Proteomes" id="UP000799779"/>
    </source>
</evidence>
<accession>A0A6A5X0A2</accession>
<dbReference type="SUPFAM" id="SSF51735">
    <property type="entry name" value="NAD(P)-binding Rossmann-fold domains"/>
    <property type="match status" value="1"/>
</dbReference>
<dbReference type="InterPro" id="IPR051164">
    <property type="entry name" value="NmrA-like_oxidored"/>
</dbReference>
<dbReference type="InterPro" id="IPR036291">
    <property type="entry name" value="NAD(P)-bd_dom_sf"/>
</dbReference>
<evidence type="ECO:0000259" key="3">
    <source>
        <dbReference type="Pfam" id="PF05368"/>
    </source>
</evidence>
<dbReference type="Pfam" id="PF05368">
    <property type="entry name" value="NmrA"/>
    <property type="match status" value="1"/>
</dbReference>
<comment type="similarity">
    <text evidence="1">Belongs to the NmrA-type oxidoreductase family.</text>
</comment>
<feature type="domain" description="NmrA-like" evidence="3">
    <location>
        <begin position="1"/>
        <end position="280"/>
    </location>
</feature>
<reference evidence="4" key="1">
    <citation type="journal article" date="2020" name="Stud. Mycol.">
        <title>101 Dothideomycetes genomes: a test case for predicting lifestyles and emergence of pathogens.</title>
        <authorList>
            <person name="Haridas S."/>
            <person name="Albert R."/>
            <person name="Binder M."/>
            <person name="Bloem J."/>
            <person name="Labutti K."/>
            <person name="Salamov A."/>
            <person name="Andreopoulos B."/>
            <person name="Baker S."/>
            <person name="Barry K."/>
            <person name="Bills G."/>
            <person name="Bluhm B."/>
            <person name="Cannon C."/>
            <person name="Castanera R."/>
            <person name="Culley D."/>
            <person name="Daum C."/>
            <person name="Ezra D."/>
            <person name="Gonzalez J."/>
            <person name="Henrissat B."/>
            <person name="Kuo A."/>
            <person name="Liang C."/>
            <person name="Lipzen A."/>
            <person name="Lutzoni F."/>
            <person name="Magnuson J."/>
            <person name="Mondo S."/>
            <person name="Nolan M."/>
            <person name="Ohm R."/>
            <person name="Pangilinan J."/>
            <person name="Park H.-J."/>
            <person name="Ramirez L."/>
            <person name="Alfaro M."/>
            <person name="Sun H."/>
            <person name="Tritt A."/>
            <person name="Yoshinaga Y."/>
            <person name="Zwiers L.-H."/>
            <person name="Turgeon B."/>
            <person name="Goodwin S."/>
            <person name="Spatafora J."/>
            <person name="Crous P."/>
            <person name="Grigoriev I."/>
        </authorList>
    </citation>
    <scope>NUCLEOTIDE SEQUENCE</scope>
    <source>
        <strain evidence="4">CBS 123094</strain>
    </source>
</reference>
<evidence type="ECO:0000256" key="1">
    <source>
        <dbReference type="ARBA" id="ARBA00006328"/>
    </source>
</evidence>
<gene>
    <name evidence="4" type="ORF">P154DRAFT_426355</name>
</gene>
<dbReference type="Gene3D" id="3.90.25.10">
    <property type="entry name" value="UDP-galactose 4-epimerase, domain 1"/>
    <property type="match status" value="1"/>
</dbReference>